<dbReference type="Pfam" id="PF13223">
    <property type="entry name" value="DUF4031"/>
    <property type="match status" value="1"/>
</dbReference>
<protein>
    <recommendedName>
        <fullName evidence="2">DUF4031 domain-containing protein</fullName>
    </recommendedName>
</protein>
<organism evidence="3 4">
    <name type="scientific">Aminobacter aminovorans</name>
    <name type="common">Chelatobacter heintzii</name>
    <dbReference type="NCBI Taxonomy" id="83263"/>
    <lineage>
        <taxon>Bacteria</taxon>
        <taxon>Pseudomonadati</taxon>
        <taxon>Pseudomonadota</taxon>
        <taxon>Alphaproteobacteria</taxon>
        <taxon>Hyphomicrobiales</taxon>
        <taxon>Phyllobacteriaceae</taxon>
        <taxon>Aminobacter</taxon>
    </lineage>
</organism>
<reference evidence="3 4" key="1">
    <citation type="submission" date="2018-06" db="EMBL/GenBank/DDBJ databases">
        <authorList>
            <consortium name="Pathogen Informatics"/>
            <person name="Doyle S."/>
        </authorList>
    </citation>
    <scope>NUCLEOTIDE SEQUENCE [LARGE SCALE GENOMIC DNA]</scope>
    <source>
        <strain evidence="3 4">NCTC10684</strain>
    </source>
</reference>
<accession>A0A380WN76</accession>
<evidence type="ECO:0000259" key="2">
    <source>
        <dbReference type="Pfam" id="PF13223"/>
    </source>
</evidence>
<evidence type="ECO:0000256" key="1">
    <source>
        <dbReference type="SAM" id="MobiDB-lite"/>
    </source>
</evidence>
<dbReference type="InterPro" id="IPR025109">
    <property type="entry name" value="DUF4031"/>
</dbReference>
<feature type="domain" description="DUF4031" evidence="2">
    <location>
        <begin position="3"/>
        <end position="82"/>
    </location>
</feature>
<evidence type="ECO:0000313" key="3">
    <source>
        <dbReference type="EMBL" id="SUU89746.1"/>
    </source>
</evidence>
<proteinExistence type="predicted"/>
<dbReference type="Proteomes" id="UP000254701">
    <property type="component" value="Unassembled WGS sequence"/>
</dbReference>
<gene>
    <name evidence="3" type="ORF">NCTC10684_02988</name>
</gene>
<dbReference type="OrthoDB" id="9808993at2"/>
<sequence>MAVYVDAAIWKWVGHRWCHLLADDTDELHRFAAQLGLKRSSYQGPPKTSAPHYDITGFERDRAVRLGAIECSRDEIVAVFRRVRVRNFKRREPKVAEKQVEQEPSISRWAAGS</sequence>
<dbReference type="EMBL" id="UFSM01000001">
    <property type="protein sequence ID" value="SUU89746.1"/>
    <property type="molecule type" value="Genomic_DNA"/>
</dbReference>
<dbReference type="AlphaFoldDB" id="A0A380WN76"/>
<name>A0A380WN76_AMIAI</name>
<feature type="region of interest" description="Disordered" evidence="1">
    <location>
        <begin position="94"/>
        <end position="113"/>
    </location>
</feature>
<evidence type="ECO:0000313" key="4">
    <source>
        <dbReference type="Proteomes" id="UP000254701"/>
    </source>
</evidence>